<accession>A0A0G1RZ93</accession>
<organism evidence="2 3">
    <name type="scientific">Candidatus Amesbacteria bacterium GW2011_GWA1_47_16</name>
    <dbReference type="NCBI Taxonomy" id="1618353"/>
    <lineage>
        <taxon>Bacteria</taxon>
        <taxon>Candidatus Amesiibacteriota</taxon>
    </lineage>
</organism>
<feature type="transmembrane region" description="Helical" evidence="1">
    <location>
        <begin position="37"/>
        <end position="57"/>
    </location>
</feature>
<feature type="transmembrane region" description="Helical" evidence="1">
    <location>
        <begin position="77"/>
        <end position="100"/>
    </location>
</feature>
<proteinExistence type="predicted"/>
<keyword evidence="1" id="KW-1133">Transmembrane helix</keyword>
<evidence type="ECO:0000256" key="1">
    <source>
        <dbReference type="SAM" id="Phobius"/>
    </source>
</evidence>
<evidence type="ECO:0000313" key="3">
    <source>
        <dbReference type="Proteomes" id="UP000034364"/>
    </source>
</evidence>
<name>A0A0G1RZ93_9BACT</name>
<protein>
    <submittedName>
        <fullName evidence="2">Uncharacterized protein</fullName>
    </submittedName>
</protein>
<reference evidence="2 3" key="1">
    <citation type="journal article" date="2015" name="Nature">
        <title>rRNA introns, odd ribosomes, and small enigmatic genomes across a large radiation of phyla.</title>
        <authorList>
            <person name="Brown C.T."/>
            <person name="Hug L.A."/>
            <person name="Thomas B.C."/>
            <person name="Sharon I."/>
            <person name="Castelle C.J."/>
            <person name="Singh A."/>
            <person name="Wilkins M.J."/>
            <person name="Williams K.H."/>
            <person name="Banfield J.F."/>
        </authorList>
    </citation>
    <scope>NUCLEOTIDE SEQUENCE [LARGE SCALE GENOMIC DNA]</scope>
</reference>
<keyword evidence="1" id="KW-0812">Transmembrane</keyword>
<keyword evidence="1" id="KW-0472">Membrane</keyword>
<sequence>MTKNPFLNALAATLYIVLVSIVMNLGSKFAPREDSVIAPIAIISLFSLSAAVMGYLFGFEPAQLYFGGKKKEAVQLFLQTTAVFALFTAVFLSLLFTGIFG</sequence>
<dbReference type="EMBL" id="LCNV01000049">
    <property type="protein sequence ID" value="KKU62406.1"/>
    <property type="molecule type" value="Genomic_DNA"/>
</dbReference>
<dbReference type="AlphaFoldDB" id="A0A0G1RZ93"/>
<comment type="caution">
    <text evidence="2">The sequence shown here is derived from an EMBL/GenBank/DDBJ whole genome shotgun (WGS) entry which is preliminary data.</text>
</comment>
<feature type="transmembrane region" description="Helical" evidence="1">
    <location>
        <begin position="6"/>
        <end position="25"/>
    </location>
</feature>
<gene>
    <name evidence="2" type="ORF">UX87_C0049G0007</name>
</gene>
<evidence type="ECO:0000313" key="2">
    <source>
        <dbReference type="EMBL" id="KKU62406.1"/>
    </source>
</evidence>
<dbReference type="Proteomes" id="UP000034364">
    <property type="component" value="Unassembled WGS sequence"/>
</dbReference>